<name>A0AAE0XD96_9PEZI</name>
<accession>A0AAE0XD96</accession>
<comment type="caution">
    <text evidence="1">The sequence shown here is derived from an EMBL/GenBank/DDBJ whole genome shotgun (WGS) entry which is preliminary data.</text>
</comment>
<dbReference type="EMBL" id="JAULSO010000002">
    <property type="protein sequence ID" value="KAK3690323.1"/>
    <property type="molecule type" value="Genomic_DNA"/>
</dbReference>
<sequence length="238" mass="25515">MSWMGLNASLARSSRCLLSGGPIVPAGPAGALLRRRQPFRAATTVAKPNATKPAVPPAEDVVSIAKKAPSSKRAATAISIAERDRKRKADALAARKPVIVTSKKKKTAVKKEAIELEIAASTNPATPISIKPTPAAMTATETSIARFTGTQTFAPLARSPKPEEPNPVDISSPEFKRASRKYTSVMVALPILFVTSYYLFDRLALGNPQKDISELLKRPPGAPEAKFRFGTMLRLCLL</sequence>
<proteinExistence type="predicted"/>
<evidence type="ECO:0000313" key="1">
    <source>
        <dbReference type="EMBL" id="KAK3690323.1"/>
    </source>
</evidence>
<dbReference type="Proteomes" id="UP001270362">
    <property type="component" value="Unassembled WGS sequence"/>
</dbReference>
<keyword evidence="2" id="KW-1185">Reference proteome</keyword>
<evidence type="ECO:0000313" key="2">
    <source>
        <dbReference type="Proteomes" id="UP001270362"/>
    </source>
</evidence>
<reference evidence="1" key="1">
    <citation type="journal article" date="2023" name="Mol. Phylogenet. Evol.">
        <title>Genome-scale phylogeny and comparative genomics of the fungal order Sordariales.</title>
        <authorList>
            <person name="Hensen N."/>
            <person name="Bonometti L."/>
            <person name="Westerberg I."/>
            <person name="Brannstrom I.O."/>
            <person name="Guillou S."/>
            <person name="Cros-Aarteil S."/>
            <person name="Calhoun S."/>
            <person name="Haridas S."/>
            <person name="Kuo A."/>
            <person name="Mondo S."/>
            <person name="Pangilinan J."/>
            <person name="Riley R."/>
            <person name="LaButti K."/>
            <person name="Andreopoulos B."/>
            <person name="Lipzen A."/>
            <person name="Chen C."/>
            <person name="Yan M."/>
            <person name="Daum C."/>
            <person name="Ng V."/>
            <person name="Clum A."/>
            <person name="Steindorff A."/>
            <person name="Ohm R.A."/>
            <person name="Martin F."/>
            <person name="Silar P."/>
            <person name="Natvig D.O."/>
            <person name="Lalanne C."/>
            <person name="Gautier V."/>
            <person name="Ament-Velasquez S.L."/>
            <person name="Kruys A."/>
            <person name="Hutchinson M.I."/>
            <person name="Powell A.J."/>
            <person name="Barry K."/>
            <person name="Miller A.N."/>
            <person name="Grigoriev I.V."/>
            <person name="Debuchy R."/>
            <person name="Gladieux P."/>
            <person name="Hiltunen Thoren M."/>
            <person name="Johannesson H."/>
        </authorList>
    </citation>
    <scope>NUCLEOTIDE SEQUENCE</scope>
    <source>
        <strain evidence="1">CBS 314.62</strain>
    </source>
</reference>
<dbReference type="AlphaFoldDB" id="A0AAE0XD96"/>
<protein>
    <submittedName>
        <fullName evidence="1">Uncharacterized protein</fullName>
    </submittedName>
</protein>
<gene>
    <name evidence="1" type="ORF">B0T22DRAFT_481500</name>
</gene>
<reference evidence="1" key="2">
    <citation type="submission" date="2023-06" db="EMBL/GenBank/DDBJ databases">
        <authorList>
            <consortium name="Lawrence Berkeley National Laboratory"/>
            <person name="Haridas S."/>
            <person name="Hensen N."/>
            <person name="Bonometti L."/>
            <person name="Westerberg I."/>
            <person name="Brannstrom I.O."/>
            <person name="Guillou S."/>
            <person name="Cros-Aarteil S."/>
            <person name="Calhoun S."/>
            <person name="Kuo A."/>
            <person name="Mondo S."/>
            <person name="Pangilinan J."/>
            <person name="Riley R."/>
            <person name="Labutti K."/>
            <person name="Andreopoulos B."/>
            <person name="Lipzen A."/>
            <person name="Chen C."/>
            <person name="Yanf M."/>
            <person name="Daum C."/>
            <person name="Ng V."/>
            <person name="Clum A."/>
            <person name="Steindorff A."/>
            <person name="Ohm R."/>
            <person name="Martin F."/>
            <person name="Silar P."/>
            <person name="Natvig D."/>
            <person name="Lalanne C."/>
            <person name="Gautier V."/>
            <person name="Ament-Velasquez S.L."/>
            <person name="Kruys A."/>
            <person name="Hutchinson M.I."/>
            <person name="Powell A.J."/>
            <person name="Barry K."/>
            <person name="Miller A.N."/>
            <person name="Grigoriev I.V."/>
            <person name="Debuchy R."/>
            <person name="Gladieux P."/>
            <person name="Thoren M.H."/>
            <person name="Johannesson H."/>
        </authorList>
    </citation>
    <scope>NUCLEOTIDE SEQUENCE</scope>
    <source>
        <strain evidence="1">CBS 314.62</strain>
    </source>
</reference>
<organism evidence="1 2">
    <name type="scientific">Podospora appendiculata</name>
    <dbReference type="NCBI Taxonomy" id="314037"/>
    <lineage>
        <taxon>Eukaryota</taxon>
        <taxon>Fungi</taxon>
        <taxon>Dikarya</taxon>
        <taxon>Ascomycota</taxon>
        <taxon>Pezizomycotina</taxon>
        <taxon>Sordariomycetes</taxon>
        <taxon>Sordariomycetidae</taxon>
        <taxon>Sordariales</taxon>
        <taxon>Podosporaceae</taxon>
        <taxon>Podospora</taxon>
    </lineage>
</organism>